<feature type="domain" description="F-box" evidence="1">
    <location>
        <begin position="31"/>
        <end position="75"/>
    </location>
</feature>
<dbReference type="Gene3D" id="3.80.10.10">
    <property type="entry name" value="Ribonuclease Inhibitor"/>
    <property type="match status" value="1"/>
</dbReference>
<dbReference type="SUPFAM" id="SSF81383">
    <property type="entry name" value="F-box domain"/>
    <property type="match status" value="1"/>
</dbReference>
<proteinExistence type="predicted"/>
<dbReference type="InterPro" id="IPR032675">
    <property type="entry name" value="LRR_dom_sf"/>
</dbReference>
<dbReference type="InterPro" id="IPR001810">
    <property type="entry name" value="F-box_dom"/>
</dbReference>
<dbReference type="SUPFAM" id="SSF52047">
    <property type="entry name" value="RNI-like"/>
    <property type="match status" value="1"/>
</dbReference>
<dbReference type="STRING" id="1095629.A0A0C9YC43"/>
<dbReference type="Pfam" id="PF12937">
    <property type="entry name" value="F-box-like"/>
    <property type="match status" value="1"/>
</dbReference>
<reference evidence="3" key="2">
    <citation type="submission" date="2015-01" db="EMBL/GenBank/DDBJ databases">
        <title>Evolutionary Origins and Diversification of the Mycorrhizal Mutualists.</title>
        <authorList>
            <consortium name="DOE Joint Genome Institute"/>
            <consortium name="Mycorrhizal Genomics Consortium"/>
            <person name="Kohler A."/>
            <person name="Kuo A."/>
            <person name="Nagy L.G."/>
            <person name="Floudas D."/>
            <person name="Copeland A."/>
            <person name="Barry K.W."/>
            <person name="Cichocki N."/>
            <person name="Veneault-Fourrey C."/>
            <person name="LaButti K."/>
            <person name="Lindquist E.A."/>
            <person name="Lipzen A."/>
            <person name="Lundell T."/>
            <person name="Morin E."/>
            <person name="Murat C."/>
            <person name="Riley R."/>
            <person name="Ohm R."/>
            <person name="Sun H."/>
            <person name="Tunlid A."/>
            <person name="Henrissat B."/>
            <person name="Grigoriev I.V."/>
            <person name="Hibbett D.S."/>
            <person name="Martin F."/>
        </authorList>
    </citation>
    <scope>NUCLEOTIDE SEQUENCE [LARGE SCALE GENOMIC DNA]</scope>
    <source>
        <strain evidence="3">LaAM-08-1</strain>
    </source>
</reference>
<keyword evidence="3" id="KW-1185">Reference proteome</keyword>
<dbReference type="Gene3D" id="1.20.1280.50">
    <property type="match status" value="1"/>
</dbReference>
<organism evidence="2 3">
    <name type="scientific">Laccaria amethystina LaAM-08-1</name>
    <dbReference type="NCBI Taxonomy" id="1095629"/>
    <lineage>
        <taxon>Eukaryota</taxon>
        <taxon>Fungi</taxon>
        <taxon>Dikarya</taxon>
        <taxon>Basidiomycota</taxon>
        <taxon>Agaricomycotina</taxon>
        <taxon>Agaricomycetes</taxon>
        <taxon>Agaricomycetidae</taxon>
        <taxon>Agaricales</taxon>
        <taxon>Agaricineae</taxon>
        <taxon>Hydnangiaceae</taxon>
        <taxon>Laccaria</taxon>
    </lineage>
</organism>
<dbReference type="Proteomes" id="UP000054477">
    <property type="component" value="Unassembled WGS sequence"/>
</dbReference>
<dbReference type="AlphaFoldDB" id="A0A0C9YC43"/>
<dbReference type="HOGENOM" id="CLU_024199_2_4_1"/>
<accession>A0A0C9YC43</accession>
<dbReference type="EMBL" id="KN838558">
    <property type="protein sequence ID" value="KIK05733.1"/>
    <property type="molecule type" value="Genomic_DNA"/>
</dbReference>
<protein>
    <recommendedName>
        <fullName evidence="1">F-box domain-containing protein</fullName>
    </recommendedName>
</protein>
<reference evidence="2 3" key="1">
    <citation type="submission" date="2014-04" db="EMBL/GenBank/DDBJ databases">
        <authorList>
            <consortium name="DOE Joint Genome Institute"/>
            <person name="Kuo A."/>
            <person name="Kohler A."/>
            <person name="Nagy L.G."/>
            <person name="Floudas D."/>
            <person name="Copeland A."/>
            <person name="Barry K.W."/>
            <person name="Cichocki N."/>
            <person name="Veneault-Fourrey C."/>
            <person name="LaButti K."/>
            <person name="Lindquist E.A."/>
            <person name="Lipzen A."/>
            <person name="Lundell T."/>
            <person name="Morin E."/>
            <person name="Murat C."/>
            <person name="Sun H."/>
            <person name="Tunlid A."/>
            <person name="Henrissat B."/>
            <person name="Grigoriev I.V."/>
            <person name="Hibbett D.S."/>
            <person name="Martin F."/>
            <person name="Nordberg H.P."/>
            <person name="Cantor M.N."/>
            <person name="Hua S.X."/>
        </authorList>
    </citation>
    <scope>NUCLEOTIDE SEQUENCE [LARGE SCALE GENOMIC DNA]</scope>
    <source>
        <strain evidence="2 3">LaAM-08-1</strain>
    </source>
</reference>
<evidence type="ECO:0000259" key="1">
    <source>
        <dbReference type="Pfam" id="PF12937"/>
    </source>
</evidence>
<evidence type="ECO:0000313" key="2">
    <source>
        <dbReference type="EMBL" id="KIK05733.1"/>
    </source>
</evidence>
<name>A0A0C9YC43_9AGAR</name>
<gene>
    <name evidence="2" type="ORF">K443DRAFT_336896</name>
</gene>
<dbReference type="OrthoDB" id="2914771at2759"/>
<evidence type="ECO:0000313" key="3">
    <source>
        <dbReference type="Proteomes" id="UP000054477"/>
    </source>
</evidence>
<sequence>MEGGLLLSRTQFLFDQDDPHAIKLVVAPIFEIPNEILALIFWMTTEYTENQRTLIASSQVCQRWRSVIFGYPALWGCVIHFNTDPIPRLQQLLRRSEPAPIDLGRVDLQVYLGQARIMEILSKTSSRIRTFNVRLLNRGRFFESISKQFFEQPAPLLEFMSISFTPSTSVVQGPLFQGDAPNLRRLHLSNCSIKCALSMPILSRLTEFSARNMAPVIAPSASMWLMYLLQMPHLRWLSIIDSIAPTHEIFPPTQVHLPYLTMLSLSGKCCDCDTLLDHITAPSLSSIRLNCSTVEPGHHFTRLLDNVKKNSSAWSLKADEFPQIILKDGRIFVGNSRRFSSLDIDAWNVSEVASLRSGCHANDRPICILSLAWGGFEDDIAYCRPLLFALQPIFKVATSLVLWLNDDDIRAGSISEKILRLRACFHLFEHLHTLHLTNQSSKFILQVLSLPTSPDIMFPSLKTLCFFLPRFYDQEDHFNALLSFIQIRAQIQQALANIVVSSDATGLSQITQRQTDILKEWGVEVEVDNTLYEQYL</sequence>
<dbReference type="InterPro" id="IPR036047">
    <property type="entry name" value="F-box-like_dom_sf"/>
</dbReference>